<accession>A0ACA9NHC4</accession>
<dbReference type="EMBL" id="CAJVQC010014241">
    <property type="protein sequence ID" value="CAG8655721.1"/>
    <property type="molecule type" value="Genomic_DNA"/>
</dbReference>
<feature type="non-terminal residue" evidence="1">
    <location>
        <position position="1"/>
    </location>
</feature>
<gene>
    <name evidence="1" type="ORF">RPERSI_LOCUS8068</name>
</gene>
<keyword evidence="2" id="KW-1185">Reference proteome</keyword>
<evidence type="ECO:0000313" key="1">
    <source>
        <dbReference type="EMBL" id="CAG8655721.1"/>
    </source>
</evidence>
<dbReference type="Proteomes" id="UP000789920">
    <property type="component" value="Unassembled WGS sequence"/>
</dbReference>
<sequence length="127" mass="14394">VYFKDLDEKLINHDPPLMMDASSVLDTVTLPALLIVSKFLLAAGLEDKSEKIWVKTWKRTNLNVTKPPIEAKSLAGFQNFETKSGDHLYKHMTKFPDSTPYITNLAFNIAYGHESKIILQAPDEFII</sequence>
<reference evidence="1" key="1">
    <citation type="submission" date="2021-06" db="EMBL/GenBank/DDBJ databases">
        <authorList>
            <person name="Kallberg Y."/>
            <person name="Tangrot J."/>
            <person name="Rosling A."/>
        </authorList>
    </citation>
    <scope>NUCLEOTIDE SEQUENCE</scope>
    <source>
        <strain evidence="1">MA461A</strain>
    </source>
</reference>
<organism evidence="1 2">
    <name type="scientific">Racocetra persica</name>
    <dbReference type="NCBI Taxonomy" id="160502"/>
    <lineage>
        <taxon>Eukaryota</taxon>
        <taxon>Fungi</taxon>
        <taxon>Fungi incertae sedis</taxon>
        <taxon>Mucoromycota</taxon>
        <taxon>Glomeromycotina</taxon>
        <taxon>Glomeromycetes</taxon>
        <taxon>Diversisporales</taxon>
        <taxon>Gigasporaceae</taxon>
        <taxon>Racocetra</taxon>
    </lineage>
</organism>
<evidence type="ECO:0000313" key="2">
    <source>
        <dbReference type="Proteomes" id="UP000789920"/>
    </source>
</evidence>
<name>A0ACA9NHC4_9GLOM</name>
<proteinExistence type="predicted"/>
<protein>
    <submittedName>
        <fullName evidence="1">4448_t:CDS:1</fullName>
    </submittedName>
</protein>
<feature type="non-terminal residue" evidence="1">
    <location>
        <position position="127"/>
    </location>
</feature>
<comment type="caution">
    <text evidence="1">The sequence shown here is derived from an EMBL/GenBank/DDBJ whole genome shotgun (WGS) entry which is preliminary data.</text>
</comment>